<evidence type="ECO:0000256" key="2">
    <source>
        <dbReference type="ARBA" id="ARBA00023136"/>
    </source>
</evidence>
<dbReference type="InterPro" id="IPR018391">
    <property type="entry name" value="PQQ_b-propeller_rpt"/>
</dbReference>
<dbReference type="InterPro" id="IPR017687">
    <property type="entry name" value="BamB"/>
</dbReference>
<dbReference type="RefSeq" id="WP_114278682.1">
    <property type="nucleotide sequence ID" value="NZ_QPJY01000002.1"/>
</dbReference>
<dbReference type="InterPro" id="IPR011047">
    <property type="entry name" value="Quinoprotein_ADH-like_sf"/>
</dbReference>
<dbReference type="NCBIfam" id="TIGR03300">
    <property type="entry name" value="assembly_YfgL"/>
    <property type="match status" value="1"/>
</dbReference>
<evidence type="ECO:0000259" key="5">
    <source>
        <dbReference type="Pfam" id="PF13360"/>
    </source>
</evidence>
<keyword evidence="2 4" id="KW-0472">Membrane</keyword>
<evidence type="ECO:0000313" key="7">
    <source>
        <dbReference type="Proteomes" id="UP000252707"/>
    </source>
</evidence>
<feature type="domain" description="Pyrrolo-quinoline quinone repeat" evidence="5">
    <location>
        <begin position="81"/>
        <end position="312"/>
    </location>
</feature>
<accession>A0A369CCT0</accession>
<comment type="subunit">
    <text evidence="4">Part of the Bam complex.</text>
</comment>
<dbReference type="GO" id="GO:0051205">
    <property type="term" value="P:protein insertion into membrane"/>
    <property type="evidence" value="ECO:0007669"/>
    <property type="project" value="UniProtKB-UniRule"/>
</dbReference>
<keyword evidence="1 4" id="KW-0732">Signal</keyword>
<dbReference type="PROSITE" id="PS51257">
    <property type="entry name" value="PROKAR_LIPOPROTEIN"/>
    <property type="match status" value="1"/>
</dbReference>
<comment type="function">
    <text evidence="4">Part of the outer membrane protein assembly complex, which is involved in assembly and insertion of beta-barrel proteins into the outer membrane.</text>
</comment>
<dbReference type="GO" id="GO:0009279">
    <property type="term" value="C:cell outer membrane"/>
    <property type="evidence" value="ECO:0007669"/>
    <property type="project" value="UniProtKB-SubCell"/>
</dbReference>
<dbReference type="AlphaFoldDB" id="A0A369CCT0"/>
<keyword evidence="4" id="KW-0449">Lipoprotein</keyword>
<dbReference type="PANTHER" id="PTHR34512">
    <property type="entry name" value="CELL SURFACE PROTEIN"/>
    <property type="match status" value="1"/>
</dbReference>
<comment type="subcellular location">
    <subcellularLocation>
        <location evidence="4">Cell outer membrane</location>
        <topology evidence="4">Lipid-anchor</topology>
    </subcellularLocation>
</comment>
<evidence type="ECO:0000256" key="3">
    <source>
        <dbReference type="ARBA" id="ARBA00023237"/>
    </source>
</evidence>
<keyword evidence="3 4" id="KW-0998">Cell outer membrane</keyword>
<protein>
    <recommendedName>
        <fullName evidence="4">Outer membrane protein assembly factor BamB</fullName>
    </recommendedName>
</protein>
<dbReference type="InterPro" id="IPR002372">
    <property type="entry name" value="PQQ_rpt_dom"/>
</dbReference>
<proteinExistence type="inferred from homology"/>
<evidence type="ECO:0000256" key="1">
    <source>
        <dbReference type="ARBA" id="ARBA00022729"/>
    </source>
</evidence>
<dbReference type="Gene3D" id="2.130.10.10">
    <property type="entry name" value="YVTN repeat-like/Quinoprotein amine dehydrogenase"/>
    <property type="match status" value="1"/>
</dbReference>
<dbReference type="EMBL" id="QPJY01000002">
    <property type="protein sequence ID" value="RCX31842.1"/>
    <property type="molecule type" value="Genomic_DNA"/>
</dbReference>
<dbReference type="OrthoDB" id="5173551at2"/>
<dbReference type="SMART" id="SM00564">
    <property type="entry name" value="PQQ"/>
    <property type="match status" value="7"/>
</dbReference>
<sequence>MKRLLTLFPLFLLLGLGGCSTVSGWMIGEDNAEPPTPLEEFPPERSVATLWSANVGDGIDGQAIRLLPAVGGGRVYMADANGLVVALNAENGREVWRRDLDTSISGGVGLGEGLVLVGTSDAEVIALDADNGNERWRARVSSEVLAAPQAGEGRVVVQTIDGKLWGLGAADGARTWIYDRGIPVLTLRGTSSPVLARGAAIAGFATGRLVAVLLEKGDVAWERSIAIPRGRSEIERMVDIDAEPVVVGNTVYVVTYQGRVAALNLFSGEALWEREMSSYSGLGANERMVYVTDENDLVWGLEDRRGSALWRQDKLRARRLTAPVVVDGAVVVGDFEGYLHWMSSGDGHFLARNRLDDRKVSALVAVGNTLYAAGADGELAAFRLQ</sequence>
<dbReference type="InterPro" id="IPR015943">
    <property type="entry name" value="WD40/YVTN_repeat-like_dom_sf"/>
</dbReference>
<reference evidence="6 7" key="1">
    <citation type="submission" date="2018-07" db="EMBL/GenBank/DDBJ databases">
        <title>Genomic Encyclopedia of Type Strains, Phase IV (KMG-IV): sequencing the most valuable type-strain genomes for metagenomic binning, comparative biology and taxonomic classification.</title>
        <authorList>
            <person name="Goeker M."/>
        </authorList>
    </citation>
    <scope>NUCLEOTIDE SEQUENCE [LARGE SCALE GENOMIC DNA]</scope>
    <source>
        <strain evidence="6 7">DSM 26407</strain>
    </source>
</reference>
<comment type="similarity">
    <text evidence="4">Belongs to the BamB family.</text>
</comment>
<dbReference type="GO" id="GO:0043165">
    <property type="term" value="P:Gram-negative-bacterium-type cell outer membrane assembly"/>
    <property type="evidence" value="ECO:0007669"/>
    <property type="project" value="UniProtKB-UniRule"/>
</dbReference>
<organism evidence="6 7">
    <name type="scientific">Thioalbus denitrificans</name>
    <dbReference type="NCBI Taxonomy" id="547122"/>
    <lineage>
        <taxon>Bacteria</taxon>
        <taxon>Pseudomonadati</taxon>
        <taxon>Pseudomonadota</taxon>
        <taxon>Gammaproteobacteria</taxon>
        <taxon>Chromatiales</taxon>
        <taxon>Ectothiorhodospiraceae</taxon>
        <taxon>Thioalbus</taxon>
    </lineage>
</organism>
<comment type="caution">
    <text evidence="6">The sequence shown here is derived from an EMBL/GenBank/DDBJ whole genome shotgun (WGS) entry which is preliminary data.</text>
</comment>
<gene>
    <name evidence="4" type="primary">bamB</name>
    <name evidence="6" type="ORF">DFQ59_102189</name>
</gene>
<dbReference type="Pfam" id="PF13360">
    <property type="entry name" value="PQQ_2"/>
    <property type="match status" value="1"/>
</dbReference>
<evidence type="ECO:0000313" key="6">
    <source>
        <dbReference type="EMBL" id="RCX31842.1"/>
    </source>
</evidence>
<keyword evidence="7" id="KW-1185">Reference proteome</keyword>
<evidence type="ECO:0000256" key="4">
    <source>
        <dbReference type="HAMAP-Rule" id="MF_00923"/>
    </source>
</evidence>
<dbReference type="SUPFAM" id="SSF50998">
    <property type="entry name" value="Quinoprotein alcohol dehydrogenase-like"/>
    <property type="match status" value="1"/>
</dbReference>
<dbReference type="Proteomes" id="UP000252707">
    <property type="component" value="Unassembled WGS sequence"/>
</dbReference>
<dbReference type="HAMAP" id="MF_00923">
    <property type="entry name" value="OM_assembly_BamB"/>
    <property type="match status" value="1"/>
</dbReference>
<name>A0A369CCT0_9GAMM</name>
<dbReference type="PANTHER" id="PTHR34512:SF30">
    <property type="entry name" value="OUTER MEMBRANE PROTEIN ASSEMBLY FACTOR BAMB"/>
    <property type="match status" value="1"/>
</dbReference>
<keyword evidence="4" id="KW-0564">Palmitate</keyword>